<name>A0A0L0M9U5_9BURK</name>
<dbReference type="AlphaFoldDB" id="A0A0L0M9U5"/>
<comment type="caution">
    <text evidence="4">The sequence shown here is derived from an EMBL/GenBank/DDBJ whole genome shotgun (WGS) entry which is preliminary data.</text>
</comment>
<protein>
    <submittedName>
        <fullName evidence="4">Dihydrolipoamide acetyltransferase component (E2) of acetoin dehydrogenase complex</fullName>
    </submittedName>
</protein>
<dbReference type="PRINTS" id="PR00111">
    <property type="entry name" value="ABHYDROLASE"/>
</dbReference>
<evidence type="ECO:0000256" key="2">
    <source>
        <dbReference type="ARBA" id="ARBA00022823"/>
    </source>
</evidence>
<dbReference type="InterPro" id="IPR000073">
    <property type="entry name" value="AB_hydrolase_1"/>
</dbReference>
<sequence>MAAITPIVMPKWGLSMKEGTVNEWLVEEGTEITVGMPILDVETDKIANAVEVPDAGLLRRRVASAGDTLPVKALLGVLAPTDVSDADIDAYVSSYVTPAEDEGEDEQAAAYHFVDVDGIRVRYASRGGDDAGKPAVLFIHGFGGDFDNWLFNLDALAEKNRVFALDLPGHGQSTPKVPGTSLAALSEFVGKFMDAVDLPKAHLVGHSMGGGIAAQMAVDAPSRVESVALISPVGLGDEINNAYTEGFVKAESRRELKPVVELLFANPELVSRQMLDDLLKYKRLDGVSEALTSLGDGLFGGGKQSARPGGKLAESGKPVLVIWGEKDQIIPAAHAKNAPSGATVRVFDDAGHMSQMEKANEVNGLLKEHVAASSA</sequence>
<dbReference type="RefSeq" id="WP_050454691.1">
    <property type="nucleotide sequence ID" value="NZ_LFJJ01000126.1"/>
</dbReference>
<evidence type="ECO:0000256" key="1">
    <source>
        <dbReference type="ARBA" id="ARBA00001938"/>
    </source>
</evidence>
<feature type="domain" description="Lipoyl-binding" evidence="3">
    <location>
        <begin position="4"/>
        <end position="79"/>
    </location>
</feature>
<dbReference type="InterPro" id="IPR003016">
    <property type="entry name" value="2-oxoA_DH_lipoyl-BS"/>
</dbReference>
<dbReference type="SUPFAM" id="SSF51230">
    <property type="entry name" value="Single hybrid motif"/>
    <property type="match status" value="1"/>
</dbReference>
<evidence type="ECO:0000313" key="5">
    <source>
        <dbReference type="Proteomes" id="UP000036959"/>
    </source>
</evidence>
<dbReference type="OrthoDB" id="8562572at2"/>
<dbReference type="CDD" id="cd06849">
    <property type="entry name" value="lipoyl_domain"/>
    <property type="match status" value="1"/>
</dbReference>
<keyword evidence="4" id="KW-0808">Transferase</keyword>
<dbReference type="Pfam" id="PF00561">
    <property type="entry name" value="Abhydrolase_1"/>
    <property type="match status" value="1"/>
</dbReference>
<keyword evidence="2" id="KW-0450">Lipoyl</keyword>
<dbReference type="InterPro" id="IPR000089">
    <property type="entry name" value="Biotin_lipoyl"/>
</dbReference>
<reference evidence="5" key="1">
    <citation type="submission" date="2015-06" db="EMBL/GenBank/DDBJ databases">
        <title>Comparative genomics of Burkholderia leaf nodule symbionts.</title>
        <authorList>
            <person name="Carlier A."/>
            <person name="Eberl L."/>
            <person name="Pinto-Carbo M."/>
        </authorList>
    </citation>
    <scope>NUCLEOTIDE SEQUENCE [LARGE SCALE GENOMIC DNA]</scope>
    <source>
        <strain evidence="5">UZHbot4</strain>
    </source>
</reference>
<dbReference type="Proteomes" id="UP000036959">
    <property type="component" value="Unassembled WGS sequence"/>
</dbReference>
<keyword evidence="5" id="KW-1185">Reference proteome</keyword>
<dbReference type="GO" id="GO:0016740">
    <property type="term" value="F:transferase activity"/>
    <property type="evidence" value="ECO:0007669"/>
    <property type="project" value="UniProtKB-KW"/>
</dbReference>
<dbReference type="Pfam" id="PF00364">
    <property type="entry name" value="Biotin_lipoyl"/>
    <property type="match status" value="1"/>
</dbReference>
<dbReference type="SUPFAM" id="SSF53474">
    <property type="entry name" value="alpha/beta-Hydrolases"/>
    <property type="match status" value="1"/>
</dbReference>
<dbReference type="PATRIC" id="fig|242163.4.peg.1029"/>
<dbReference type="Gene3D" id="3.40.50.1820">
    <property type="entry name" value="alpha/beta hydrolase"/>
    <property type="match status" value="1"/>
</dbReference>
<dbReference type="PROSITE" id="PS00189">
    <property type="entry name" value="LIPOYL"/>
    <property type="match status" value="1"/>
</dbReference>
<gene>
    <name evidence="4" type="ORF">BVER_03278</name>
</gene>
<comment type="cofactor">
    <cofactor evidence="1">
        <name>(R)-lipoate</name>
        <dbReference type="ChEBI" id="CHEBI:83088"/>
    </cofactor>
</comment>
<dbReference type="PANTHER" id="PTHR43689:SF8">
    <property type="entry name" value="ALPHA_BETA-HYDROLASES SUPERFAMILY PROTEIN"/>
    <property type="match status" value="1"/>
</dbReference>
<dbReference type="PANTHER" id="PTHR43689">
    <property type="entry name" value="HYDROLASE"/>
    <property type="match status" value="1"/>
</dbReference>
<accession>A0A0L0M9U5</accession>
<organism evidence="4 5">
    <name type="scientific">Candidatus Burkholderia verschuerenii</name>
    <dbReference type="NCBI Taxonomy" id="242163"/>
    <lineage>
        <taxon>Bacteria</taxon>
        <taxon>Pseudomonadati</taxon>
        <taxon>Pseudomonadota</taxon>
        <taxon>Betaproteobacteria</taxon>
        <taxon>Burkholderiales</taxon>
        <taxon>Burkholderiaceae</taxon>
        <taxon>Burkholderia</taxon>
    </lineage>
</organism>
<evidence type="ECO:0000313" key="4">
    <source>
        <dbReference type="EMBL" id="KND59477.1"/>
    </source>
</evidence>
<dbReference type="NCBIfam" id="NF011457">
    <property type="entry name" value="PRK14875.1"/>
    <property type="match status" value="1"/>
</dbReference>
<dbReference type="InterPro" id="IPR011053">
    <property type="entry name" value="Single_hybrid_motif"/>
</dbReference>
<dbReference type="Gene3D" id="2.40.50.100">
    <property type="match status" value="1"/>
</dbReference>
<dbReference type="InterPro" id="IPR029058">
    <property type="entry name" value="AB_hydrolase_fold"/>
</dbReference>
<dbReference type="PROSITE" id="PS50968">
    <property type="entry name" value="BIOTINYL_LIPOYL"/>
    <property type="match status" value="1"/>
</dbReference>
<evidence type="ECO:0000259" key="3">
    <source>
        <dbReference type="PROSITE" id="PS50968"/>
    </source>
</evidence>
<proteinExistence type="predicted"/>
<dbReference type="EMBL" id="LFJJ01000126">
    <property type="protein sequence ID" value="KND59477.1"/>
    <property type="molecule type" value="Genomic_DNA"/>
</dbReference>